<proteinExistence type="predicted"/>
<keyword evidence="2" id="KW-0472">Membrane</keyword>
<dbReference type="EMBL" id="JXQK01000088">
    <property type="protein sequence ID" value="KIP60154.1"/>
    <property type="molecule type" value="Genomic_DNA"/>
</dbReference>
<keyword evidence="2" id="KW-0812">Transmembrane</keyword>
<comment type="caution">
    <text evidence="3">The sequence shown here is derived from an EMBL/GenBank/DDBJ whole genome shotgun (WGS) entry which is preliminary data.</text>
</comment>
<feature type="transmembrane region" description="Helical" evidence="2">
    <location>
        <begin position="131"/>
        <end position="156"/>
    </location>
</feature>
<evidence type="ECO:0000313" key="4">
    <source>
        <dbReference type="Proteomes" id="UP000032046"/>
    </source>
</evidence>
<reference evidence="3 4" key="1">
    <citation type="submission" date="2015-01" db="EMBL/GenBank/DDBJ databases">
        <title>Comparative genomics of non-oral Prevotella species.</title>
        <authorList>
            <person name="Accetto T."/>
            <person name="Nograsek B."/>
            <person name="Avgustin G."/>
        </authorList>
    </citation>
    <scope>NUCLEOTIDE SEQUENCE [LARGE SCALE GENOMIC DNA]</scope>
    <source>
        <strain evidence="3 4">P5-119</strain>
    </source>
</reference>
<feature type="compositionally biased region" description="Low complexity" evidence="1">
    <location>
        <begin position="310"/>
        <end position="321"/>
    </location>
</feature>
<protein>
    <recommendedName>
        <fullName evidence="5">Transmembrane protein</fullName>
    </recommendedName>
</protein>
<name>A0A0D0IT78_9BACT</name>
<evidence type="ECO:0000313" key="3">
    <source>
        <dbReference type="EMBL" id="KIP60154.1"/>
    </source>
</evidence>
<dbReference type="Proteomes" id="UP000032046">
    <property type="component" value="Unassembled WGS sequence"/>
</dbReference>
<feature type="transmembrane region" description="Helical" evidence="2">
    <location>
        <begin position="208"/>
        <end position="236"/>
    </location>
</feature>
<dbReference type="RefSeq" id="WP_042520206.1">
    <property type="nucleotide sequence ID" value="NZ_JXQK01000088.1"/>
</dbReference>
<sequence>MNLSQKPIIPLYKERTFTQKFNDTFDYFGRNWKVYLRMLTYILLPLSMFQALSLNTYMQGMMDIDKINNMSGSDGLLMQFIAGSAATMVFSIIGMTLVFGMTYALMMAYEENKGDISGMTFKELLPKLKRTMLRAATAMVTIDLIAALILLVSIGIAMVSPFLLVLPLFGSFALFIPLSLLFPVYIFERISITEALKKTIVWGFKTWGGIFAICAVISLIVSMVGNMASIPYSILLVMKSMVGITSDLSPIVNSPVYTIATYIMGVLTTFVSYLGYSILAVAIAYQYGHAADKLDDEGITSQINDFDNLANDGRNNSGNNDDTGKNDNTRNNAGNYGYGNGSGYDSNNNQGNTNGKPRFDEIDDFEKL</sequence>
<accession>A0A0D0IT78</accession>
<evidence type="ECO:0000256" key="1">
    <source>
        <dbReference type="SAM" id="MobiDB-lite"/>
    </source>
</evidence>
<dbReference type="STRING" id="1602171.ST44_12565"/>
<feature type="transmembrane region" description="Helical" evidence="2">
    <location>
        <begin position="256"/>
        <end position="285"/>
    </location>
</feature>
<feature type="compositionally biased region" description="Low complexity" evidence="1">
    <location>
        <begin position="343"/>
        <end position="352"/>
    </location>
</feature>
<keyword evidence="4" id="KW-1185">Reference proteome</keyword>
<feature type="transmembrane region" description="Helical" evidence="2">
    <location>
        <begin position="38"/>
        <end position="57"/>
    </location>
</feature>
<organism evidence="3 4">
    <name type="scientific">Prevotella pectinovora</name>
    <dbReference type="NCBI Taxonomy" id="1602169"/>
    <lineage>
        <taxon>Bacteria</taxon>
        <taxon>Pseudomonadati</taxon>
        <taxon>Bacteroidota</taxon>
        <taxon>Bacteroidia</taxon>
        <taxon>Bacteroidales</taxon>
        <taxon>Prevotellaceae</taxon>
        <taxon>Prevotella</taxon>
    </lineage>
</organism>
<dbReference type="AlphaFoldDB" id="A0A0D0IT78"/>
<evidence type="ECO:0008006" key="5">
    <source>
        <dbReference type="Google" id="ProtNLM"/>
    </source>
</evidence>
<feature type="transmembrane region" description="Helical" evidence="2">
    <location>
        <begin position="162"/>
        <end position="187"/>
    </location>
</feature>
<evidence type="ECO:0000256" key="2">
    <source>
        <dbReference type="SAM" id="Phobius"/>
    </source>
</evidence>
<feature type="compositionally biased region" description="Basic and acidic residues" evidence="1">
    <location>
        <begin position="357"/>
        <end position="368"/>
    </location>
</feature>
<keyword evidence="2" id="KW-1133">Transmembrane helix</keyword>
<feature type="transmembrane region" description="Helical" evidence="2">
    <location>
        <begin position="77"/>
        <end position="110"/>
    </location>
</feature>
<feature type="region of interest" description="Disordered" evidence="1">
    <location>
        <begin position="310"/>
        <end position="368"/>
    </location>
</feature>
<gene>
    <name evidence="3" type="ORF">ST44_12565</name>
</gene>